<dbReference type="OrthoDB" id="214277at2157"/>
<evidence type="ECO:0000313" key="6">
    <source>
        <dbReference type="Proteomes" id="UP000510869"/>
    </source>
</evidence>
<gene>
    <name evidence="5" type="ORF">HYG81_04020</name>
</gene>
<feature type="region of interest" description="Disordered" evidence="2">
    <location>
        <begin position="1"/>
        <end position="29"/>
    </location>
</feature>
<sequence>MSMTTDDPDRTDSQSSPTDDTAVQSSQDRAELAARAELLAEENARLRDEYARATRATYRRTARWLAVVGALAVVGGFLFPDGREVLFALGGTGLFGGILTAYLTPGRFVAADVGECVYAAAATNAAALIDDLALRDERLYLPGSDGASVRMFVPQRAEYELPDDRSGPIVTQAAERGLVLEPTGGRLFAEFERTLGEPLPAEPSAAATALADAVVEQFELARRAEPAVDADDGRLTVAIDSSAFGDVDRVDHPVASFLAVGVAEALDQPIELAIDAGETPDEWLITCRWDRADERTE</sequence>
<keyword evidence="3" id="KW-1133">Transmembrane helix</keyword>
<evidence type="ECO:0000259" key="4">
    <source>
        <dbReference type="Pfam" id="PF25939"/>
    </source>
</evidence>
<feature type="compositionally biased region" description="Polar residues" evidence="2">
    <location>
        <begin position="13"/>
        <end position="27"/>
    </location>
</feature>
<feature type="transmembrane region" description="Helical" evidence="3">
    <location>
        <begin position="85"/>
        <end position="103"/>
    </location>
</feature>
<keyword evidence="3" id="KW-0472">Membrane</keyword>
<dbReference type="Pfam" id="PF25939">
    <property type="entry name" value="DUF7982"/>
    <property type="match status" value="1"/>
</dbReference>
<keyword evidence="6" id="KW-1185">Reference proteome</keyword>
<evidence type="ECO:0000256" key="1">
    <source>
        <dbReference type="SAM" id="Coils"/>
    </source>
</evidence>
<evidence type="ECO:0000256" key="2">
    <source>
        <dbReference type="SAM" id="MobiDB-lite"/>
    </source>
</evidence>
<evidence type="ECO:0000313" key="5">
    <source>
        <dbReference type="EMBL" id="QLK26791.1"/>
    </source>
</evidence>
<keyword evidence="1" id="KW-0175">Coiled coil</keyword>
<accession>A0A7D6CSE1</accession>
<dbReference type="AlphaFoldDB" id="A0A7D6CSE1"/>
<feature type="transmembrane region" description="Helical" evidence="3">
    <location>
        <begin position="62"/>
        <end position="79"/>
    </location>
</feature>
<protein>
    <recommendedName>
        <fullName evidence="4">DUF7982 domain-containing protein</fullName>
    </recommendedName>
</protein>
<dbReference type="EMBL" id="CP059154">
    <property type="protein sequence ID" value="QLK26791.1"/>
    <property type="molecule type" value="Genomic_DNA"/>
</dbReference>
<dbReference type="InterPro" id="IPR058288">
    <property type="entry name" value="DUF7982"/>
</dbReference>
<proteinExistence type="predicted"/>
<name>A0A7D6CSE1_9EURY</name>
<dbReference type="KEGG" id="nay:HYG81_04020"/>
<keyword evidence="3" id="KW-0812">Transmembrane</keyword>
<feature type="coiled-coil region" evidence="1">
    <location>
        <begin position="29"/>
        <end position="56"/>
    </location>
</feature>
<feature type="domain" description="DUF7982" evidence="4">
    <location>
        <begin position="29"/>
        <end position="289"/>
    </location>
</feature>
<dbReference type="GeneID" id="56142343"/>
<dbReference type="RefSeq" id="WP_180841962.1">
    <property type="nucleotide sequence ID" value="NZ_CP059154.1"/>
</dbReference>
<reference evidence="5 6" key="1">
    <citation type="submission" date="2020-07" db="EMBL/GenBank/DDBJ databases">
        <title>Natrinema (YPL30) sp. nov. and Haloterrigena xxxxxx (YPL8) sp. nov., isolated from a salt mine.</title>
        <authorList>
            <person name="Cui H."/>
        </authorList>
    </citation>
    <scope>NUCLEOTIDE SEQUENCE [LARGE SCALE GENOMIC DNA]</scope>
    <source>
        <strain evidence="5 6">YPL13</strain>
    </source>
</reference>
<dbReference type="Proteomes" id="UP000510869">
    <property type="component" value="Chromosome"/>
</dbReference>
<organism evidence="5 6">
    <name type="scientific">Natrinema zhouii</name>
    <dbReference type="NCBI Taxonomy" id="1710539"/>
    <lineage>
        <taxon>Archaea</taxon>
        <taxon>Methanobacteriati</taxon>
        <taxon>Methanobacteriota</taxon>
        <taxon>Stenosarchaea group</taxon>
        <taxon>Halobacteria</taxon>
        <taxon>Halobacteriales</taxon>
        <taxon>Natrialbaceae</taxon>
        <taxon>Natrinema</taxon>
    </lineage>
</organism>
<evidence type="ECO:0000256" key="3">
    <source>
        <dbReference type="SAM" id="Phobius"/>
    </source>
</evidence>